<feature type="compositionally biased region" description="Low complexity" evidence="1">
    <location>
        <begin position="259"/>
        <end position="275"/>
    </location>
</feature>
<comment type="caution">
    <text evidence="4">The sequence shown here is derived from an EMBL/GenBank/DDBJ whole genome shotgun (WGS) entry which is preliminary data.</text>
</comment>
<accession>A0ABU2LWV6</accession>
<gene>
    <name evidence="4" type="ORF">RNC47_27415</name>
</gene>
<dbReference type="InterPro" id="IPR007331">
    <property type="entry name" value="Htaa"/>
</dbReference>
<feature type="region of interest" description="Disordered" evidence="1">
    <location>
        <begin position="209"/>
        <end position="283"/>
    </location>
</feature>
<dbReference type="Proteomes" id="UP001183420">
    <property type="component" value="Unassembled WGS sequence"/>
</dbReference>
<reference evidence="5" key="1">
    <citation type="submission" date="2023-07" db="EMBL/GenBank/DDBJ databases">
        <title>30 novel species of actinomycetes from the DSMZ collection.</title>
        <authorList>
            <person name="Nouioui I."/>
        </authorList>
    </citation>
    <scope>NUCLEOTIDE SEQUENCE [LARGE SCALE GENOMIC DNA]</scope>
    <source>
        <strain evidence="5">DSM 44918</strain>
    </source>
</reference>
<feature type="domain" description="Htaa" evidence="3">
    <location>
        <begin position="279"/>
        <end position="438"/>
    </location>
</feature>
<evidence type="ECO:0000313" key="5">
    <source>
        <dbReference type="Proteomes" id="UP001183420"/>
    </source>
</evidence>
<feature type="chain" id="PRO_5047022351" evidence="2">
    <location>
        <begin position="24"/>
        <end position="516"/>
    </location>
</feature>
<feature type="compositionally biased region" description="Acidic residues" evidence="1">
    <location>
        <begin position="446"/>
        <end position="459"/>
    </location>
</feature>
<feature type="region of interest" description="Disordered" evidence="1">
    <location>
        <begin position="446"/>
        <end position="482"/>
    </location>
</feature>
<evidence type="ECO:0000256" key="1">
    <source>
        <dbReference type="SAM" id="MobiDB-lite"/>
    </source>
</evidence>
<dbReference type="EMBL" id="JAVREM010000053">
    <property type="protein sequence ID" value="MDT0322067.1"/>
    <property type="molecule type" value="Genomic_DNA"/>
</dbReference>
<keyword evidence="5" id="KW-1185">Reference proteome</keyword>
<dbReference type="Pfam" id="PF04213">
    <property type="entry name" value="HtaA"/>
    <property type="match status" value="2"/>
</dbReference>
<dbReference type="RefSeq" id="WP_311602475.1">
    <property type="nucleotide sequence ID" value="NZ_JAVREM010000053.1"/>
</dbReference>
<keyword evidence="2" id="KW-0732">Signal</keyword>
<feature type="compositionally biased region" description="Acidic residues" evidence="1">
    <location>
        <begin position="211"/>
        <end position="221"/>
    </location>
</feature>
<feature type="domain" description="Htaa" evidence="3">
    <location>
        <begin position="45"/>
        <end position="205"/>
    </location>
</feature>
<organism evidence="4 5">
    <name type="scientific">Streptomyces millisiae</name>
    <dbReference type="NCBI Taxonomy" id="3075542"/>
    <lineage>
        <taxon>Bacteria</taxon>
        <taxon>Bacillati</taxon>
        <taxon>Actinomycetota</taxon>
        <taxon>Actinomycetes</taxon>
        <taxon>Kitasatosporales</taxon>
        <taxon>Streptomycetaceae</taxon>
        <taxon>Streptomyces</taxon>
    </lineage>
</organism>
<feature type="signal peptide" evidence="2">
    <location>
        <begin position="1"/>
        <end position="23"/>
    </location>
</feature>
<evidence type="ECO:0000313" key="4">
    <source>
        <dbReference type="EMBL" id="MDT0322067.1"/>
    </source>
</evidence>
<evidence type="ECO:0000259" key="3">
    <source>
        <dbReference type="Pfam" id="PF04213"/>
    </source>
</evidence>
<proteinExistence type="predicted"/>
<name>A0ABU2LWV6_9ACTN</name>
<evidence type="ECO:0000256" key="2">
    <source>
        <dbReference type="SAM" id="SignalP"/>
    </source>
</evidence>
<sequence>MRPTRPLLLAAATATVLSVTSLAAPALAEDGGTDAPTTSAIGLTDGTLDWGVKESFRRYISGPIAGGSITVADGAETNDDGGYRFTEGTGTYDPTTHAVDTGFDGSVHFLGHGGELDLKLAELRVVTEGTTGSIVADVTVAGTTTEDVEFASLDLSAVAPGRGEGGAMVFEDIPATLTEDGAEAFEYHGTPMYQPGTALDAATLTVTPVAEEPEEPEEPGAPEEPGTPEQPGTPQEPEQPGAPEGPQNPAPEEPENPEDPGTQDPDTQDPDTSGTVQEGRLDWGVKESFRSYVTGPIAGGDVELSGGATEIADGYRFPAAGGEFDPEAPALDAEFTGGVRFLGHEGALDLRFSELAIEIDGTEGELIADVSSKDRTSGEVTEYDALTVAELDIPADALNPVDDVLTLDAVPATLTADGAEAFGGFYSAGEELDPVTVTVALVEGADLGDDNRNDDDGDDTGGPSTQTGARGGATGGALASTGASGDLPAALGTAAALTAIGALAYGATRRRLTPES</sequence>
<feature type="compositionally biased region" description="Low complexity" evidence="1">
    <location>
        <begin position="223"/>
        <end position="245"/>
    </location>
</feature>
<protein>
    <submittedName>
        <fullName evidence="4">HtaA domain-containing protein</fullName>
    </submittedName>
</protein>